<evidence type="ECO:0000256" key="6">
    <source>
        <dbReference type="PIRSR" id="PIRSR005700-1"/>
    </source>
</evidence>
<dbReference type="AlphaFoldDB" id="A0A2V1MZU4"/>
<evidence type="ECO:0000256" key="4">
    <source>
        <dbReference type="ARBA" id="ARBA00022807"/>
    </source>
</evidence>
<proteinExistence type="inferred from homology"/>
<gene>
    <name evidence="7" type="ORF">DCM90_06355</name>
</gene>
<evidence type="ECO:0000313" key="7">
    <source>
        <dbReference type="EMBL" id="PWG00541.1"/>
    </source>
</evidence>
<comment type="subcellular location">
    <subcellularLocation>
        <location evidence="1">Cytoplasm</location>
    </subcellularLocation>
</comment>
<dbReference type="EMBL" id="QCXQ01000002">
    <property type="protein sequence ID" value="PWG00541.1"/>
    <property type="molecule type" value="Genomic_DNA"/>
</dbReference>
<dbReference type="Gene3D" id="3.90.70.10">
    <property type="entry name" value="Cysteine proteinases"/>
    <property type="match status" value="1"/>
</dbReference>
<sequence length="439" mass="50384">MSEKALTQQDIQAFHQDLATQPAAEVIGRAVQTNGVLKASEDPKAATRLNRTFSVELDTGTVSNQKHSGRCWLFSTLNTLRHTFAKENNVKDFELSQSYLFFWDKVERANMFYQRTIDLADKPLSDREVSFYMGMPDDDGGQWAMCAALIQKYGVVPSYAMPETFNTDNTTGFAAALNRKLRRDALILRQMVADRASDAEIATKRQGMMTEVYRMAVYSIGEPPTTFDLEFKDDDHKLHRDRQLTPLDFFNKYWDVDLDDYVVVTNSPDKPFNKLYSLPSQDNVLGGKRIEFFNTDMATLKQTAIDQLKDGESVWFGNDIMQEMSREKGYMDSQLYQQAKLFNVEMTMSKAERFETHEAEVTHAMTLTGVDLVDNQPQRWKVENSWGTKVGDKGYFVMTDDWMDDFGYEVVVHKKYLTPEQQAVLTTTPQPLDAWDPLM</sequence>
<dbReference type="InterPro" id="IPR038765">
    <property type="entry name" value="Papain-like_cys_pep_sf"/>
</dbReference>
<dbReference type="GO" id="GO:0070005">
    <property type="term" value="F:cysteine-type aminopeptidase activity"/>
    <property type="evidence" value="ECO:0007669"/>
    <property type="project" value="InterPro"/>
</dbReference>
<dbReference type="RefSeq" id="WP_109250487.1">
    <property type="nucleotide sequence ID" value="NZ_QCXQ01000002.1"/>
</dbReference>
<dbReference type="PROSITE" id="PS00639">
    <property type="entry name" value="THIOL_PROTEASE_HIS"/>
    <property type="match status" value="1"/>
</dbReference>
<organism evidence="7 8">
    <name type="scientific">Levilactobacillus bambusae</name>
    <dbReference type="NCBI Taxonomy" id="2024736"/>
    <lineage>
        <taxon>Bacteria</taxon>
        <taxon>Bacillati</taxon>
        <taxon>Bacillota</taxon>
        <taxon>Bacilli</taxon>
        <taxon>Lactobacillales</taxon>
        <taxon>Lactobacillaceae</taxon>
        <taxon>Levilactobacillus</taxon>
    </lineage>
</organism>
<dbReference type="Proteomes" id="UP000245080">
    <property type="component" value="Unassembled WGS sequence"/>
</dbReference>
<dbReference type="InterPro" id="IPR004134">
    <property type="entry name" value="Peptidase_C1B"/>
</dbReference>
<evidence type="ECO:0000256" key="2">
    <source>
        <dbReference type="ARBA" id="ARBA00022670"/>
    </source>
</evidence>
<feature type="active site" evidence="6">
    <location>
        <position position="384"/>
    </location>
</feature>
<dbReference type="InterPro" id="IPR000169">
    <property type="entry name" value="Pept_cys_AS"/>
</dbReference>
<dbReference type="SUPFAM" id="SSF54001">
    <property type="entry name" value="Cysteine proteinases"/>
    <property type="match status" value="1"/>
</dbReference>
<dbReference type="OrthoDB" id="1111399at2"/>
<accession>A0A2V1MZU4</accession>
<reference evidence="7 8" key="1">
    <citation type="journal article" date="2018" name="Int. J. Syst. Evol. Microbiol.">
        <title>Lactobacillus bambusae sp. nov., isolated from a traditional fermented Ma-bamboo shoots of Taiwan.</title>
        <authorList>
            <person name="Wang L.-T."/>
        </authorList>
    </citation>
    <scope>NUCLEOTIDE SEQUENCE [LARGE SCALE GENOMIC DNA]</scope>
    <source>
        <strain evidence="7 8">BS-W1</strain>
    </source>
</reference>
<dbReference type="PANTHER" id="PTHR10363">
    <property type="entry name" value="BLEOMYCIN HYDROLASE"/>
    <property type="match status" value="1"/>
</dbReference>
<feature type="active site" evidence="6">
    <location>
        <position position="71"/>
    </location>
</feature>
<comment type="caution">
    <text evidence="7">The sequence shown here is derived from an EMBL/GenBank/DDBJ whole genome shotgun (WGS) entry which is preliminary data.</text>
</comment>
<dbReference type="PANTHER" id="PTHR10363:SF2">
    <property type="entry name" value="BLEOMYCIN HYDROLASE"/>
    <property type="match status" value="1"/>
</dbReference>
<dbReference type="InterPro" id="IPR025660">
    <property type="entry name" value="Pept_his_AS"/>
</dbReference>
<dbReference type="PIRSF" id="PIRSF005700">
    <property type="entry name" value="PepC"/>
    <property type="match status" value="1"/>
</dbReference>
<dbReference type="CDD" id="cd00585">
    <property type="entry name" value="Peptidase_C1B"/>
    <property type="match status" value="1"/>
</dbReference>
<dbReference type="GO" id="GO:0005737">
    <property type="term" value="C:cytoplasm"/>
    <property type="evidence" value="ECO:0007669"/>
    <property type="project" value="UniProtKB-SubCell"/>
</dbReference>
<comment type="similarity">
    <text evidence="5">Belongs to the peptidase C1 family.</text>
</comment>
<protein>
    <recommendedName>
        <fullName evidence="5">Aminopeptidase</fullName>
    </recommendedName>
</protein>
<keyword evidence="3 5" id="KW-0378">Hydrolase</keyword>
<evidence type="ECO:0000313" key="8">
    <source>
        <dbReference type="Proteomes" id="UP000245080"/>
    </source>
</evidence>
<keyword evidence="4 5" id="KW-0788">Thiol protease</keyword>
<evidence type="ECO:0000256" key="3">
    <source>
        <dbReference type="ARBA" id="ARBA00022801"/>
    </source>
</evidence>
<evidence type="ECO:0000256" key="1">
    <source>
        <dbReference type="ARBA" id="ARBA00004496"/>
    </source>
</evidence>
<keyword evidence="8" id="KW-1185">Reference proteome</keyword>
<keyword evidence="5 7" id="KW-0031">Aminopeptidase</keyword>
<evidence type="ECO:0000256" key="5">
    <source>
        <dbReference type="PIRNR" id="PIRNR005700"/>
    </source>
</evidence>
<dbReference type="GO" id="GO:0006508">
    <property type="term" value="P:proteolysis"/>
    <property type="evidence" value="ECO:0007669"/>
    <property type="project" value="UniProtKB-KW"/>
</dbReference>
<dbReference type="GO" id="GO:0043418">
    <property type="term" value="P:homocysteine catabolic process"/>
    <property type="evidence" value="ECO:0007669"/>
    <property type="project" value="TreeGrafter"/>
</dbReference>
<feature type="active site" evidence="6">
    <location>
        <position position="363"/>
    </location>
</feature>
<dbReference type="Pfam" id="PF03051">
    <property type="entry name" value="Peptidase_C1_2"/>
    <property type="match status" value="1"/>
</dbReference>
<dbReference type="GO" id="GO:0009636">
    <property type="term" value="P:response to toxic substance"/>
    <property type="evidence" value="ECO:0007669"/>
    <property type="project" value="TreeGrafter"/>
</dbReference>
<dbReference type="PROSITE" id="PS00139">
    <property type="entry name" value="THIOL_PROTEASE_CYS"/>
    <property type="match status" value="1"/>
</dbReference>
<keyword evidence="2 5" id="KW-0645">Protease</keyword>
<name>A0A2V1MZU4_9LACO</name>